<accession>A0ABS4QE54</accession>
<dbReference type="InterPro" id="IPR011335">
    <property type="entry name" value="Restrct_endonuc-II-like"/>
</dbReference>
<dbReference type="GO" id="GO:0004519">
    <property type="term" value="F:endonuclease activity"/>
    <property type="evidence" value="ECO:0007669"/>
    <property type="project" value="UniProtKB-KW"/>
</dbReference>
<keyword evidence="3" id="KW-1185">Reference proteome</keyword>
<comment type="caution">
    <text evidence="2">The sequence shown here is derived from an EMBL/GenBank/DDBJ whole genome shotgun (WGS) entry which is preliminary data.</text>
</comment>
<evidence type="ECO:0000313" key="2">
    <source>
        <dbReference type="EMBL" id="MBP2189981.1"/>
    </source>
</evidence>
<sequence length="195" mass="21070">MAARKAEAGPYTIDDLHGLFEGGKGFELEDGWLIEVAHGARHNYVAQRLSRFIDIAVGGRALHVCLCGGWEIATPSGVRKPDIIVLPRDVVRTAVVADTDVIPAAEALLVAEVVAPGTNSERTDRVRKVREYAAIGIPQYWIVEHHPQPLVHRLLLGAGGYHADPVAGPGTVFSADVVADEDFRVRFDPAALLEI</sequence>
<proteinExistence type="predicted"/>
<evidence type="ECO:0000259" key="1">
    <source>
        <dbReference type="Pfam" id="PF05685"/>
    </source>
</evidence>
<evidence type="ECO:0000313" key="3">
    <source>
        <dbReference type="Proteomes" id="UP001519325"/>
    </source>
</evidence>
<dbReference type="Proteomes" id="UP001519325">
    <property type="component" value="Unassembled WGS sequence"/>
</dbReference>
<dbReference type="CDD" id="cd06260">
    <property type="entry name" value="DUF820-like"/>
    <property type="match status" value="1"/>
</dbReference>
<name>A0ABS4QE54_9NOCA</name>
<dbReference type="InterPro" id="IPR012296">
    <property type="entry name" value="Nuclease_put_TT1808"/>
</dbReference>
<dbReference type="EMBL" id="JAGGMR010000001">
    <property type="protein sequence ID" value="MBP2189981.1"/>
    <property type="molecule type" value="Genomic_DNA"/>
</dbReference>
<dbReference type="RefSeq" id="WP_209889454.1">
    <property type="nucleotide sequence ID" value="NZ_JAGGMR010000001.1"/>
</dbReference>
<dbReference type="PANTHER" id="PTHR34107">
    <property type="entry name" value="SLL0198 PROTEIN-RELATED"/>
    <property type="match status" value="1"/>
</dbReference>
<protein>
    <submittedName>
        <fullName evidence="2">Uma2 family endonuclease</fullName>
    </submittedName>
</protein>
<gene>
    <name evidence="2" type="ORF">BJ987_002882</name>
</gene>
<organism evidence="2 3">
    <name type="scientific">Nocardia goodfellowii</name>
    <dbReference type="NCBI Taxonomy" id="882446"/>
    <lineage>
        <taxon>Bacteria</taxon>
        <taxon>Bacillati</taxon>
        <taxon>Actinomycetota</taxon>
        <taxon>Actinomycetes</taxon>
        <taxon>Mycobacteriales</taxon>
        <taxon>Nocardiaceae</taxon>
        <taxon>Nocardia</taxon>
    </lineage>
</organism>
<dbReference type="Gene3D" id="3.90.1570.10">
    <property type="entry name" value="tt1808, chain A"/>
    <property type="match status" value="1"/>
</dbReference>
<keyword evidence="2" id="KW-0378">Hydrolase</keyword>
<keyword evidence="2" id="KW-0255">Endonuclease</keyword>
<dbReference type="PANTHER" id="PTHR34107:SF4">
    <property type="entry name" value="SLL1222 PROTEIN"/>
    <property type="match status" value="1"/>
</dbReference>
<keyword evidence="2" id="KW-0540">Nuclease</keyword>
<dbReference type="Pfam" id="PF05685">
    <property type="entry name" value="Uma2"/>
    <property type="match status" value="1"/>
</dbReference>
<reference evidence="2 3" key="1">
    <citation type="submission" date="2021-03" db="EMBL/GenBank/DDBJ databases">
        <title>Sequencing the genomes of 1000 actinobacteria strains.</title>
        <authorList>
            <person name="Klenk H.-P."/>
        </authorList>
    </citation>
    <scope>NUCLEOTIDE SEQUENCE [LARGE SCALE GENOMIC DNA]</scope>
    <source>
        <strain evidence="2 3">DSM 45516</strain>
    </source>
</reference>
<dbReference type="SUPFAM" id="SSF52980">
    <property type="entry name" value="Restriction endonuclease-like"/>
    <property type="match status" value="1"/>
</dbReference>
<dbReference type="InterPro" id="IPR008538">
    <property type="entry name" value="Uma2"/>
</dbReference>
<feature type="domain" description="Putative restriction endonuclease" evidence="1">
    <location>
        <begin position="21"/>
        <end position="175"/>
    </location>
</feature>